<dbReference type="Proteomes" id="UP000828390">
    <property type="component" value="Unassembled WGS sequence"/>
</dbReference>
<comment type="caution">
    <text evidence="1">The sequence shown here is derived from an EMBL/GenBank/DDBJ whole genome shotgun (WGS) entry which is preliminary data.</text>
</comment>
<organism evidence="1 2">
    <name type="scientific">Dreissena polymorpha</name>
    <name type="common">Zebra mussel</name>
    <name type="synonym">Mytilus polymorpha</name>
    <dbReference type="NCBI Taxonomy" id="45954"/>
    <lineage>
        <taxon>Eukaryota</taxon>
        <taxon>Metazoa</taxon>
        <taxon>Spiralia</taxon>
        <taxon>Lophotrochozoa</taxon>
        <taxon>Mollusca</taxon>
        <taxon>Bivalvia</taxon>
        <taxon>Autobranchia</taxon>
        <taxon>Heteroconchia</taxon>
        <taxon>Euheterodonta</taxon>
        <taxon>Imparidentia</taxon>
        <taxon>Neoheterodontei</taxon>
        <taxon>Myida</taxon>
        <taxon>Dreissenoidea</taxon>
        <taxon>Dreissenidae</taxon>
        <taxon>Dreissena</taxon>
    </lineage>
</organism>
<evidence type="ECO:0000313" key="2">
    <source>
        <dbReference type="Proteomes" id="UP000828390"/>
    </source>
</evidence>
<evidence type="ECO:0000313" key="1">
    <source>
        <dbReference type="EMBL" id="KAH3827701.1"/>
    </source>
</evidence>
<sequence>MKQQRNKTREEMLMASRERYAIQRDMSNNHEELVSLKTNEILNCSIVSGTFN</sequence>
<accession>A0A9D4H1J6</accession>
<reference evidence="1" key="2">
    <citation type="submission" date="2020-11" db="EMBL/GenBank/DDBJ databases">
        <authorList>
            <person name="McCartney M.A."/>
            <person name="Auch B."/>
            <person name="Kono T."/>
            <person name="Mallez S."/>
            <person name="Becker A."/>
            <person name="Gohl D.M."/>
            <person name="Silverstein K.A.T."/>
            <person name="Koren S."/>
            <person name="Bechman K.B."/>
            <person name="Herman A."/>
            <person name="Abrahante J.E."/>
            <person name="Garbe J."/>
        </authorList>
    </citation>
    <scope>NUCLEOTIDE SEQUENCE</scope>
    <source>
        <strain evidence="1">Duluth1</strain>
        <tissue evidence="1">Whole animal</tissue>
    </source>
</reference>
<dbReference type="EMBL" id="JAIWYP010000005">
    <property type="protein sequence ID" value="KAH3827701.1"/>
    <property type="molecule type" value="Genomic_DNA"/>
</dbReference>
<name>A0A9D4H1J6_DREPO</name>
<dbReference type="AlphaFoldDB" id="A0A9D4H1J6"/>
<gene>
    <name evidence="1" type="ORF">DPMN_129642</name>
</gene>
<reference evidence="1" key="1">
    <citation type="journal article" date="2019" name="bioRxiv">
        <title>The Genome of the Zebra Mussel, Dreissena polymorpha: A Resource for Invasive Species Research.</title>
        <authorList>
            <person name="McCartney M.A."/>
            <person name="Auch B."/>
            <person name="Kono T."/>
            <person name="Mallez S."/>
            <person name="Zhang Y."/>
            <person name="Obille A."/>
            <person name="Becker A."/>
            <person name="Abrahante J.E."/>
            <person name="Garbe J."/>
            <person name="Badalamenti J.P."/>
            <person name="Herman A."/>
            <person name="Mangelson H."/>
            <person name="Liachko I."/>
            <person name="Sullivan S."/>
            <person name="Sone E.D."/>
            <person name="Koren S."/>
            <person name="Silverstein K.A.T."/>
            <person name="Beckman K.B."/>
            <person name="Gohl D.M."/>
        </authorList>
    </citation>
    <scope>NUCLEOTIDE SEQUENCE</scope>
    <source>
        <strain evidence="1">Duluth1</strain>
        <tissue evidence="1">Whole animal</tissue>
    </source>
</reference>
<keyword evidence="2" id="KW-1185">Reference proteome</keyword>
<proteinExistence type="predicted"/>
<protein>
    <submittedName>
        <fullName evidence="1">Uncharacterized protein</fullName>
    </submittedName>
</protein>